<dbReference type="Pfam" id="PF20684">
    <property type="entry name" value="Fung_rhodopsin"/>
    <property type="match status" value="1"/>
</dbReference>
<evidence type="ECO:0000256" key="2">
    <source>
        <dbReference type="ARBA" id="ARBA00022692"/>
    </source>
</evidence>
<evidence type="ECO:0000256" key="3">
    <source>
        <dbReference type="ARBA" id="ARBA00022989"/>
    </source>
</evidence>
<dbReference type="OrthoDB" id="4329349at2759"/>
<keyword evidence="4 7" id="KW-0472">Membrane</keyword>
<comment type="similarity">
    <text evidence="5">Belongs to the SAT4 family.</text>
</comment>
<dbReference type="GeneID" id="62163134"/>
<evidence type="ECO:0000256" key="4">
    <source>
        <dbReference type="ARBA" id="ARBA00023136"/>
    </source>
</evidence>
<feature type="transmembrane region" description="Helical" evidence="7">
    <location>
        <begin position="98"/>
        <end position="125"/>
    </location>
</feature>
<evidence type="ECO:0000256" key="1">
    <source>
        <dbReference type="ARBA" id="ARBA00004141"/>
    </source>
</evidence>
<protein>
    <recommendedName>
        <fullName evidence="8">Rhodopsin domain-containing protein</fullName>
    </recommendedName>
</protein>
<evidence type="ECO:0000313" key="9">
    <source>
        <dbReference type="EMBL" id="KAF9875077.1"/>
    </source>
</evidence>
<evidence type="ECO:0000256" key="6">
    <source>
        <dbReference type="SAM" id="MobiDB-lite"/>
    </source>
</evidence>
<organism evidence="9 10">
    <name type="scientific">Colletotrichum karsti</name>
    <dbReference type="NCBI Taxonomy" id="1095194"/>
    <lineage>
        <taxon>Eukaryota</taxon>
        <taxon>Fungi</taxon>
        <taxon>Dikarya</taxon>
        <taxon>Ascomycota</taxon>
        <taxon>Pezizomycotina</taxon>
        <taxon>Sordariomycetes</taxon>
        <taxon>Hypocreomycetidae</taxon>
        <taxon>Glomerellales</taxon>
        <taxon>Glomerellaceae</taxon>
        <taxon>Colletotrichum</taxon>
        <taxon>Colletotrichum boninense species complex</taxon>
    </lineage>
</organism>
<comment type="caution">
    <text evidence="9">The sequence shown here is derived from an EMBL/GenBank/DDBJ whole genome shotgun (WGS) entry which is preliminary data.</text>
</comment>
<evidence type="ECO:0000256" key="7">
    <source>
        <dbReference type="SAM" id="Phobius"/>
    </source>
</evidence>
<dbReference type="Proteomes" id="UP000781932">
    <property type="component" value="Unassembled WGS sequence"/>
</dbReference>
<dbReference type="RefSeq" id="XP_038744538.1">
    <property type="nucleotide sequence ID" value="XM_038890060.1"/>
</dbReference>
<proteinExistence type="inferred from homology"/>
<sequence length="288" mass="32785">MVGPKGLKGDDYVMFVTLIMYAICAVMVDLVYRYGTNVDLVADQIELLSDAEVAQLVNGSKFQQVAWYSYTAYLWSLKVALLFFYSRMTFALWQHERVLTYLTWFTVASYLAVVGTITFSCRPFRDNWGVRPLPHDRCVFKAQNLVVTTLLNVLTDAAILSLPLPVLREIRVPMYKKVFIAALLCSGLFVMAASIMRVAATMGSEPSTLTVNRWGVRELELPSTSAKHEPDDERKEKQNYNGRGSQVDVEVDSATNDGEIERLNETEEVVIHEQERYRDIIEEEEERG</sequence>
<reference evidence="9" key="1">
    <citation type="submission" date="2020-03" db="EMBL/GenBank/DDBJ databases">
        <authorList>
            <person name="He L."/>
        </authorList>
    </citation>
    <scope>NUCLEOTIDE SEQUENCE</scope>
    <source>
        <strain evidence="9">CkLH20</strain>
    </source>
</reference>
<feature type="transmembrane region" description="Helical" evidence="7">
    <location>
        <begin position="145"/>
        <end position="166"/>
    </location>
</feature>
<keyword evidence="3 7" id="KW-1133">Transmembrane helix</keyword>
<dbReference type="InterPro" id="IPR049326">
    <property type="entry name" value="Rhodopsin_dom_fungi"/>
</dbReference>
<feature type="transmembrane region" description="Helical" evidence="7">
    <location>
        <begin position="178"/>
        <end position="200"/>
    </location>
</feature>
<reference evidence="9" key="2">
    <citation type="submission" date="2020-11" db="EMBL/GenBank/DDBJ databases">
        <title>Whole genome sequencing of Colletotrichum sp.</title>
        <authorList>
            <person name="Li H."/>
        </authorList>
    </citation>
    <scope>NUCLEOTIDE SEQUENCE</scope>
    <source>
        <strain evidence="9">CkLH20</strain>
    </source>
</reference>
<keyword evidence="2 7" id="KW-0812">Transmembrane</keyword>
<gene>
    <name evidence="9" type="ORF">CkaCkLH20_07343</name>
</gene>
<accession>A0A9P6I3G5</accession>
<feature type="transmembrane region" description="Helical" evidence="7">
    <location>
        <begin position="12"/>
        <end position="32"/>
    </location>
</feature>
<evidence type="ECO:0000313" key="10">
    <source>
        <dbReference type="Proteomes" id="UP000781932"/>
    </source>
</evidence>
<feature type="region of interest" description="Disordered" evidence="6">
    <location>
        <begin position="221"/>
        <end position="266"/>
    </location>
</feature>
<feature type="domain" description="Rhodopsin" evidence="8">
    <location>
        <begin position="5"/>
        <end position="203"/>
    </location>
</feature>
<dbReference type="AlphaFoldDB" id="A0A9P6I3G5"/>
<evidence type="ECO:0000259" key="8">
    <source>
        <dbReference type="Pfam" id="PF20684"/>
    </source>
</evidence>
<feature type="compositionally biased region" description="Basic and acidic residues" evidence="6">
    <location>
        <begin position="221"/>
        <end position="238"/>
    </location>
</feature>
<dbReference type="PANTHER" id="PTHR33048">
    <property type="entry name" value="PTH11-LIKE INTEGRAL MEMBRANE PROTEIN (AFU_ORTHOLOGUE AFUA_5G11245)"/>
    <property type="match status" value="1"/>
</dbReference>
<comment type="subcellular location">
    <subcellularLocation>
        <location evidence="1">Membrane</location>
        <topology evidence="1">Multi-pass membrane protein</topology>
    </subcellularLocation>
</comment>
<dbReference type="GO" id="GO:0016020">
    <property type="term" value="C:membrane"/>
    <property type="evidence" value="ECO:0007669"/>
    <property type="project" value="UniProtKB-SubCell"/>
</dbReference>
<name>A0A9P6I3G5_9PEZI</name>
<keyword evidence="10" id="KW-1185">Reference proteome</keyword>
<dbReference type="InterPro" id="IPR052337">
    <property type="entry name" value="SAT4-like"/>
</dbReference>
<dbReference type="EMBL" id="JAATWM020000023">
    <property type="protein sequence ID" value="KAF9875077.1"/>
    <property type="molecule type" value="Genomic_DNA"/>
</dbReference>
<evidence type="ECO:0000256" key="5">
    <source>
        <dbReference type="ARBA" id="ARBA00038359"/>
    </source>
</evidence>
<feature type="transmembrane region" description="Helical" evidence="7">
    <location>
        <begin position="67"/>
        <end position="86"/>
    </location>
</feature>
<dbReference type="PANTHER" id="PTHR33048:SF152">
    <property type="entry name" value="INTEGRAL MEMBRANE PROTEIN"/>
    <property type="match status" value="1"/>
</dbReference>